<comment type="caution">
    <text evidence="12">The sequence shown here is derived from an EMBL/GenBank/DDBJ whole genome shotgun (WGS) entry which is preliminary data.</text>
</comment>
<dbReference type="SUPFAM" id="SSF52540">
    <property type="entry name" value="P-loop containing nucleoside triphosphate hydrolases"/>
    <property type="match status" value="1"/>
</dbReference>
<feature type="transmembrane region" description="Helical" evidence="9">
    <location>
        <begin position="278"/>
        <end position="296"/>
    </location>
</feature>
<dbReference type="InterPro" id="IPR003593">
    <property type="entry name" value="AAA+_ATPase"/>
</dbReference>
<keyword evidence="3" id="KW-1003">Cell membrane</keyword>
<feature type="transmembrane region" description="Helical" evidence="9">
    <location>
        <begin position="235"/>
        <end position="258"/>
    </location>
</feature>
<evidence type="ECO:0000259" key="10">
    <source>
        <dbReference type="PROSITE" id="PS50893"/>
    </source>
</evidence>
<keyword evidence="5" id="KW-0547">Nucleotide-binding</keyword>
<accession>A0A430AN76</accession>
<evidence type="ECO:0000256" key="5">
    <source>
        <dbReference type="ARBA" id="ARBA00022741"/>
    </source>
</evidence>
<dbReference type="CDD" id="cd18548">
    <property type="entry name" value="ABC_6TM_Tm287_like"/>
    <property type="match status" value="1"/>
</dbReference>
<dbReference type="PROSITE" id="PS00211">
    <property type="entry name" value="ABC_TRANSPORTER_1"/>
    <property type="match status" value="1"/>
</dbReference>
<dbReference type="Pfam" id="PF00005">
    <property type="entry name" value="ABC_tran"/>
    <property type="match status" value="1"/>
</dbReference>
<dbReference type="GO" id="GO:0016887">
    <property type="term" value="F:ATP hydrolysis activity"/>
    <property type="evidence" value="ECO:0007669"/>
    <property type="project" value="InterPro"/>
</dbReference>
<evidence type="ECO:0000259" key="11">
    <source>
        <dbReference type="PROSITE" id="PS50929"/>
    </source>
</evidence>
<dbReference type="Pfam" id="PF00664">
    <property type="entry name" value="ABC_membrane"/>
    <property type="match status" value="1"/>
</dbReference>
<dbReference type="AlphaFoldDB" id="A0A430AN76"/>
<dbReference type="InterPro" id="IPR011527">
    <property type="entry name" value="ABC1_TM_dom"/>
</dbReference>
<feature type="transmembrane region" description="Helical" evidence="9">
    <location>
        <begin position="156"/>
        <end position="174"/>
    </location>
</feature>
<dbReference type="RefSeq" id="WP_126796535.1">
    <property type="nucleotide sequence ID" value="NZ_CP060720.1"/>
</dbReference>
<dbReference type="GO" id="GO:0005524">
    <property type="term" value="F:ATP binding"/>
    <property type="evidence" value="ECO:0007669"/>
    <property type="project" value="UniProtKB-KW"/>
</dbReference>
<dbReference type="InterPro" id="IPR027417">
    <property type="entry name" value="P-loop_NTPase"/>
</dbReference>
<feature type="transmembrane region" description="Helical" evidence="9">
    <location>
        <begin position="55"/>
        <end position="76"/>
    </location>
</feature>
<dbReference type="GO" id="GO:0005886">
    <property type="term" value="C:plasma membrane"/>
    <property type="evidence" value="ECO:0007669"/>
    <property type="project" value="UniProtKB-SubCell"/>
</dbReference>
<dbReference type="Gene3D" id="3.40.50.300">
    <property type="entry name" value="P-loop containing nucleotide triphosphate hydrolases"/>
    <property type="match status" value="1"/>
</dbReference>
<keyword evidence="2" id="KW-0813">Transport</keyword>
<keyword evidence="7 9" id="KW-1133">Transmembrane helix</keyword>
<dbReference type="GeneID" id="95581587"/>
<name>A0A430AN76_9ENTE</name>
<dbReference type="GO" id="GO:0015421">
    <property type="term" value="F:ABC-type oligopeptide transporter activity"/>
    <property type="evidence" value="ECO:0007669"/>
    <property type="project" value="TreeGrafter"/>
</dbReference>
<organism evidence="12 13">
    <name type="scientific">Vagococcus carniphilus</name>
    <dbReference type="NCBI Taxonomy" id="218144"/>
    <lineage>
        <taxon>Bacteria</taxon>
        <taxon>Bacillati</taxon>
        <taxon>Bacillota</taxon>
        <taxon>Bacilli</taxon>
        <taxon>Lactobacillales</taxon>
        <taxon>Enterococcaceae</taxon>
        <taxon>Vagococcus</taxon>
    </lineage>
</organism>
<evidence type="ECO:0000256" key="2">
    <source>
        <dbReference type="ARBA" id="ARBA00022448"/>
    </source>
</evidence>
<dbReference type="PROSITE" id="PS50929">
    <property type="entry name" value="ABC_TM1F"/>
    <property type="match status" value="1"/>
</dbReference>
<dbReference type="Gene3D" id="1.20.1560.10">
    <property type="entry name" value="ABC transporter type 1, transmembrane domain"/>
    <property type="match status" value="1"/>
</dbReference>
<feature type="domain" description="ABC transmembrane type-1" evidence="11">
    <location>
        <begin position="16"/>
        <end position="298"/>
    </location>
</feature>
<dbReference type="Proteomes" id="UP000288028">
    <property type="component" value="Unassembled WGS sequence"/>
</dbReference>
<comment type="subcellular location">
    <subcellularLocation>
        <location evidence="1">Cell membrane</location>
        <topology evidence="1">Multi-pass membrane protein</topology>
    </subcellularLocation>
</comment>
<sequence>MTYMKQFLKRNKGLFFLTIVALAFQTIGTLAVPFLIGKLIDTGISSGNQKLVISIGIQMLIVAIIGSLAAVLGSFLSAKLAANYGYEIRKDFYQKTQELSIQKMDSFGVSSLLTRMMNDVTNVQRALMMIFQLILPAPIICVFAIVMTFINSPTLAIIPLISIVIYLVAVFYLLKKGLPLSSSIQQKLDAMVTKLREFFNGINMIRAFDNQETEESKTNHRFKDYADSMIAVNKIFSFLTPVAYLIMGLVFSLIIWVGSLLVGQGQLQIGTVTAIIEYSMQTLGYLIVAAMVLVTLPRSIASLKRIDKVLETPSEFVAATNSRNTSVTDDVLVRFDDVTFSYNGAEPILENISFDILKGKTTAIVGGTGSGKSTVAKLLLNLSNINSGDILVHNRSLSNWKQADLRQIISYTPQKAFLFSGSIESNLLMGNSHASKKDMDRAIKTAQADSFIFNQKEGYQTAVSQGGSNFSGGQKQRISIARALINPADLYVFDDSFSALDYQTDAKLRKALKTEMSEQTFLIIAQRLSTIQEADQIIVLDEGKIVGKGTHEVLLSTNKIYQEFAISQGIQLKGEDKNDSND</sequence>
<dbReference type="InterPro" id="IPR039421">
    <property type="entry name" value="Type_1_exporter"/>
</dbReference>
<dbReference type="SMART" id="SM00382">
    <property type="entry name" value="AAA"/>
    <property type="match status" value="1"/>
</dbReference>
<evidence type="ECO:0000256" key="9">
    <source>
        <dbReference type="SAM" id="Phobius"/>
    </source>
</evidence>
<feature type="domain" description="ABC transporter" evidence="10">
    <location>
        <begin position="333"/>
        <end position="567"/>
    </location>
</feature>
<dbReference type="PANTHER" id="PTHR43394:SF1">
    <property type="entry name" value="ATP-BINDING CASSETTE SUB-FAMILY B MEMBER 10, MITOCHONDRIAL"/>
    <property type="match status" value="1"/>
</dbReference>
<evidence type="ECO:0000256" key="4">
    <source>
        <dbReference type="ARBA" id="ARBA00022692"/>
    </source>
</evidence>
<gene>
    <name evidence="12" type="ORF">CBF28_14765</name>
</gene>
<reference evidence="12 13" key="1">
    <citation type="submission" date="2017-05" db="EMBL/GenBank/DDBJ databases">
        <title>Vagococcus spp. assemblies.</title>
        <authorList>
            <person name="Gulvik C.A."/>
        </authorList>
    </citation>
    <scope>NUCLEOTIDE SEQUENCE [LARGE SCALE GENOMIC DNA]</scope>
    <source>
        <strain evidence="12 13">SS1714</strain>
    </source>
</reference>
<evidence type="ECO:0000313" key="12">
    <source>
        <dbReference type="EMBL" id="RSU09610.1"/>
    </source>
</evidence>
<evidence type="ECO:0000256" key="8">
    <source>
        <dbReference type="ARBA" id="ARBA00023136"/>
    </source>
</evidence>
<keyword evidence="6 12" id="KW-0067">ATP-binding</keyword>
<dbReference type="EMBL" id="NGKB01000023">
    <property type="protein sequence ID" value="RSU09610.1"/>
    <property type="molecule type" value="Genomic_DNA"/>
</dbReference>
<evidence type="ECO:0000256" key="7">
    <source>
        <dbReference type="ARBA" id="ARBA00022989"/>
    </source>
</evidence>
<keyword evidence="13" id="KW-1185">Reference proteome</keyword>
<evidence type="ECO:0000256" key="1">
    <source>
        <dbReference type="ARBA" id="ARBA00004651"/>
    </source>
</evidence>
<protein>
    <submittedName>
        <fullName evidence="12">Multidrug ABC transporter ATP-binding protein</fullName>
    </submittedName>
</protein>
<keyword evidence="8 9" id="KW-0472">Membrane</keyword>
<dbReference type="InterPro" id="IPR036640">
    <property type="entry name" value="ABC1_TM_sf"/>
</dbReference>
<feature type="transmembrane region" description="Helical" evidence="9">
    <location>
        <begin position="126"/>
        <end position="150"/>
    </location>
</feature>
<dbReference type="OrthoDB" id="9770415at2"/>
<dbReference type="InterPro" id="IPR017871">
    <property type="entry name" value="ABC_transporter-like_CS"/>
</dbReference>
<dbReference type="SUPFAM" id="SSF90123">
    <property type="entry name" value="ABC transporter transmembrane region"/>
    <property type="match status" value="1"/>
</dbReference>
<proteinExistence type="predicted"/>
<evidence type="ECO:0000313" key="13">
    <source>
        <dbReference type="Proteomes" id="UP000288028"/>
    </source>
</evidence>
<evidence type="ECO:0000256" key="3">
    <source>
        <dbReference type="ARBA" id="ARBA00022475"/>
    </source>
</evidence>
<evidence type="ECO:0000256" key="6">
    <source>
        <dbReference type="ARBA" id="ARBA00022840"/>
    </source>
</evidence>
<dbReference type="PROSITE" id="PS50893">
    <property type="entry name" value="ABC_TRANSPORTER_2"/>
    <property type="match status" value="1"/>
</dbReference>
<dbReference type="FunFam" id="3.40.50.300:FF:000221">
    <property type="entry name" value="Multidrug ABC transporter ATP-binding protein"/>
    <property type="match status" value="1"/>
</dbReference>
<dbReference type="PANTHER" id="PTHR43394">
    <property type="entry name" value="ATP-DEPENDENT PERMEASE MDL1, MITOCHONDRIAL"/>
    <property type="match status" value="1"/>
</dbReference>
<keyword evidence="4 9" id="KW-0812">Transmembrane</keyword>
<dbReference type="InterPro" id="IPR003439">
    <property type="entry name" value="ABC_transporter-like_ATP-bd"/>
</dbReference>